<protein>
    <submittedName>
        <fullName evidence="17">Probable cytochrome P450 304a1</fullName>
    </submittedName>
</protein>
<dbReference type="GO" id="GO:0008395">
    <property type="term" value="F:steroid hydroxylase activity"/>
    <property type="evidence" value="ECO:0007669"/>
    <property type="project" value="TreeGrafter"/>
</dbReference>
<evidence type="ECO:0000256" key="3">
    <source>
        <dbReference type="ARBA" id="ARBA00004174"/>
    </source>
</evidence>
<dbReference type="GeneID" id="100651206"/>
<dbReference type="InterPro" id="IPR050182">
    <property type="entry name" value="Cytochrome_P450_fam2"/>
</dbReference>
<keyword evidence="11 14" id="KW-0408">Iron</keyword>
<keyword evidence="12 15" id="KW-0503">Monooxygenase</keyword>
<dbReference type="CTD" id="41586"/>
<dbReference type="PRINTS" id="PR00463">
    <property type="entry name" value="EP450I"/>
</dbReference>
<dbReference type="InterPro" id="IPR002401">
    <property type="entry name" value="Cyt_P450_E_grp-I"/>
</dbReference>
<evidence type="ECO:0000256" key="14">
    <source>
        <dbReference type="PIRSR" id="PIRSR602401-1"/>
    </source>
</evidence>
<dbReference type="Gene3D" id="1.10.630.10">
    <property type="entry name" value="Cytochrome P450"/>
    <property type="match status" value="1"/>
</dbReference>
<dbReference type="KEGG" id="bter:100651206"/>
<dbReference type="InterPro" id="IPR017972">
    <property type="entry name" value="Cyt_P450_CS"/>
</dbReference>
<keyword evidence="7 14" id="KW-0479">Metal-binding</keyword>
<evidence type="ECO:0000256" key="2">
    <source>
        <dbReference type="ARBA" id="ARBA00003690"/>
    </source>
</evidence>
<keyword evidence="13" id="KW-0472">Membrane</keyword>
<dbReference type="Proteomes" id="UP000835206">
    <property type="component" value="Chromosome 8"/>
</dbReference>
<evidence type="ECO:0000256" key="12">
    <source>
        <dbReference type="ARBA" id="ARBA00023033"/>
    </source>
</evidence>
<evidence type="ECO:0000256" key="5">
    <source>
        <dbReference type="ARBA" id="ARBA00010617"/>
    </source>
</evidence>
<comment type="cofactor">
    <cofactor evidence="1 14">
        <name>heme</name>
        <dbReference type="ChEBI" id="CHEBI:30413"/>
    </cofactor>
</comment>
<keyword evidence="10 15" id="KW-0560">Oxidoreductase</keyword>
<evidence type="ECO:0000256" key="8">
    <source>
        <dbReference type="ARBA" id="ARBA00022824"/>
    </source>
</evidence>
<dbReference type="OrthoDB" id="1103324at2759"/>
<evidence type="ECO:0000256" key="11">
    <source>
        <dbReference type="ARBA" id="ARBA00023004"/>
    </source>
</evidence>
<reference evidence="17" key="1">
    <citation type="submission" date="2025-08" db="UniProtKB">
        <authorList>
            <consortium name="RefSeq"/>
        </authorList>
    </citation>
    <scope>IDENTIFICATION</scope>
</reference>
<evidence type="ECO:0000256" key="15">
    <source>
        <dbReference type="RuleBase" id="RU000461"/>
    </source>
</evidence>
<comment type="subcellular location">
    <subcellularLocation>
        <location evidence="4">Endoplasmic reticulum membrane</location>
        <topology evidence="4">Peripheral membrane protein</topology>
    </subcellularLocation>
    <subcellularLocation>
        <location evidence="3">Microsome membrane</location>
        <topology evidence="3">Peripheral membrane protein</topology>
    </subcellularLocation>
</comment>
<evidence type="ECO:0000256" key="1">
    <source>
        <dbReference type="ARBA" id="ARBA00001971"/>
    </source>
</evidence>
<keyword evidence="6 14" id="KW-0349">Heme</keyword>
<accession>A0A9B0BZ24</accession>
<evidence type="ECO:0000256" key="9">
    <source>
        <dbReference type="ARBA" id="ARBA00022848"/>
    </source>
</evidence>
<proteinExistence type="inferred from homology"/>
<evidence type="ECO:0000256" key="7">
    <source>
        <dbReference type="ARBA" id="ARBA00022723"/>
    </source>
</evidence>
<dbReference type="Pfam" id="PF00067">
    <property type="entry name" value="p450"/>
    <property type="match status" value="1"/>
</dbReference>
<feature type="binding site" description="axial binding residue" evidence="14">
    <location>
        <position position="474"/>
    </location>
    <ligand>
        <name>heme</name>
        <dbReference type="ChEBI" id="CHEBI:30413"/>
    </ligand>
    <ligandPart>
        <name>Fe</name>
        <dbReference type="ChEBI" id="CHEBI:18248"/>
    </ligandPart>
</feature>
<dbReference type="RefSeq" id="XP_003397349.2">
    <property type="nucleotide sequence ID" value="XM_003397301.4"/>
</dbReference>
<dbReference type="SUPFAM" id="SSF48264">
    <property type="entry name" value="Cytochrome P450"/>
    <property type="match status" value="1"/>
</dbReference>
<name>A0A9B0BZ24_BOMTE</name>
<dbReference type="GO" id="GO:0006805">
    <property type="term" value="P:xenobiotic metabolic process"/>
    <property type="evidence" value="ECO:0007669"/>
    <property type="project" value="TreeGrafter"/>
</dbReference>
<evidence type="ECO:0000313" key="16">
    <source>
        <dbReference type="Proteomes" id="UP000835206"/>
    </source>
</evidence>
<evidence type="ECO:0000313" key="17">
    <source>
        <dbReference type="RefSeq" id="XP_003397349.2"/>
    </source>
</evidence>
<dbReference type="FunFam" id="1.10.630.10:FF:000238">
    <property type="entry name" value="Cytochrome P450 2A6"/>
    <property type="match status" value="1"/>
</dbReference>
<comment type="function">
    <text evidence="2">May be involved in the metabolism of insect hormones and in the breakdown of synthetic insecticides.</text>
</comment>
<dbReference type="GO" id="GO:0020037">
    <property type="term" value="F:heme binding"/>
    <property type="evidence" value="ECO:0007669"/>
    <property type="project" value="InterPro"/>
</dbReference>
<keyword evidence="16" id="KW-1185">Reference proteome</keyword>
<dbReference type="GO" id="GO:0016712">
    <property type="term" value="F:oxidoreductase activity, acting on paired donors, with incorporation or reduction of molecular oxygen, reduced flavin or flavoprotein as one donor, and incorporation of one atom of oxygen"/>
    <property type="evidence" value="ECO:0007669"/>
    <property type="project" value="TreeGrafter"/>
</dbReference>
<dbReference type="PROSITE" id="PS00086">
    <property type="entry name" value="CYTOCHROME_P450"/>
    <property type="match status" value="1"/>
</dbReference>
<dbReference type="GO" id="GO:0005789">
    <property type="term" value="C:endoplasmic reticulum membrane"/>
    <property type="evidence" value="ECO:0007669"/>
    <property type="project" value="UniProtKB-SubCell"/>
</dbReference>
<dbReference type="AlphaFoldDB" id="A0A9B0BZ24"/>
<gene>
    <name evidence="17" type="primary">LOC100651206</name>
</gene>
<dbReference type="InterPro" id="IPR036396">
    <property type="entry name" value="Cyt_P450_sf"/>
</dbReference>
<dbReference type="PANTHER" id="PTHR24300">
    <property type="entry name" value="CYTOCHROME P450 508A4-RELATED"/>
    <property type="match status" value="1"/>
</dbReference>
<dbReference type="GO" id="GO:0005506">
    <property type="term" value="F:iron ion binding"/>
    <property type="evidence" value="ECO:0007669"/>
    <property type="project" value="InterPro"/>
</dbReference>
<evidence type="ECO:0000256" key="10">
    <source>
        <dbReference type="ARBA" id="ARBA00023002"/>
    </source>
</evidence>
<keyword evidence="8" id="KW-0256">Endoplasmic reticulum</keyword>
<organism evidence="16 17">
    <name type="scientific">Bombus terrestris</name>
    <name type="common">Buff-tailed bumblebee</name>
    <name type="synonym">Apis terrestris</name>
    <dbReference type="NCBI Taxonomy" id="30195"/>
    <lineage>
        <taxon>Eukaryota</taxon>
        <taxon>Metazoa</taxon>
        <taxon>Ecdysozoa</taxon>
        <taxon>Arthropoda</taxon>
        <taxon>Hexapoda</taxon>
        <taxon>Insecta</taxon>
        <taxon>Pterygota</taxon>
        <taxon>Neoptera</taxon>
        <taxon>Endopterygota</taxon>
        <taxon>Hymenoptera</taxon>
        <taxon>Apocrita</taxon>
        <taxon>Aculeata</taxon>
        <taxon>Apoidea</taxon>
        <taxon>Anthophila</taxon>
        <taxon>Apidae</taxon>
        <taxon>Bombus</taxon>
        <taxon>Bombus</taxon>
    </lineage>
</organism>
<dbReference type="PANTHER" id="PTHR24300:SF376">
    <property type="entry name" value="CYTOCHROME P450 15A1"/>
    <property type="match status" value="1"/>
</dbReference>
<keyword evidence="9" id="KW-0492">Microsome</keyword>
<sequence length="530" mass="61753">MHMLLGRYSIGEEIIIDYHSVFRTEERMSPFLVIILVLLVGYKIYKSISTLPNAPPCIPRLPIVGSYWYLLWYNYKYPFKAVTYYANKLKSKVLTCHFGGIVTVVANDYNSIKEVLTKNDFDGRAGNIDVLLARSFGESLGIFFVEGSFWQEQRRFVLRHMRDFGFGRRQEKFETIAMEEIAILIDMLKEGPINNKEKTILKSGSARFPDILYPYVANTIWYIMFGEKFDRSEYHKLRYFCKSAMMFQRASDTTGGALFQFWFLKYFGNMFGYKNIMLGTYRMVDFIKEHLDKRKYSHNEDDKGLVDRYLKVLNGNAKGKSFSEKQLIMILVDIMFPASSAVPSAILHTIKLIMHHPEIIKNIREEIDKVVGTGRLITWQDRKNLPYIEATIRESLRYETLTPFGVLHKAIKRTTLSGFDVAKDTIVITNLDGLNTDVDLWGDPHNFRPERFLTEDGKLRKDLTFPFGFGHRVCMGETFTRYNMFGIIAVLMQNFNFSFIEDEPNSLKDKMPGLIVSPKEMWIRVEPRYT</sequence>
<dbReference type="GO" id="GO:0006082">
    <property type="term" value="P:organic acid metabolic process"/>
    <property type="evidence" value="ECO:0007669"/>
    <property type="project" value="TreeGrafter"/>
</dbReference>
<evidence type="ECO:0000256" key="4">
    <source>
        <dbReference type="ARBA" id="ARBA00004406"/>
    </source>
</evidence>
<dbReference type="PRINTS" id="PR00385">
    <property type="entry name" value="P450"/>
</dbReference>
<evidence type="ECO:0000256" key="6">
    <source>
        <dbReference type="ARBA" id="ARBA00022617"/>
    </source>
</evidence>
<dbReference type="InterPro" id="IPR001128">
    <property type="entry name" value="Cyt_P450"/>
</dbReference>
<comment type="similarity">
    <text evidence="5 15">Belongs to the cytochrome P450 family.</text>
</comment>
<evidence type="ECO:0000256" key="13">
    <source>
        <dbReference type="ARBA" id="ARBA00023136"/>
    </source>
</evidence>